<dbReference type="GO" id="GO:0005777">
    <property type="term" value="C:peroxisome"/>
    <property type="evidence" value="ECO:0007669"/>
    <property type="project" value="UniProtKB-SubCell"/>
</dbReference>
<dbReference type="InterPro" id="IPR051687">
    <property type="entry name" value="Peroxisomal_Beta-Oxidation"/>
</dbReference>
<keyword evidence="8" id="KW-0576">Peroxisome</keyword>
<dbReference type="STRING" id="133383.A0A1R0GRT5"/>
<comment type="subcellular location">
    <subcellularLocation>
        <location evidence="1">Peroxisome</location>
    </subcellularLocation>
</comment>
<feature type="domain" description="Ketoreductase" evidence="10">
    <location>
        <begin position="25"/>
        <end position="198"/>
    </location>
</feature>
<evidence type="ECO:0000256" key="4">
    <source>
        <dbReference type="ARBA" id="ARBA00022832"/>
    </source>
</evidence>
<comment type="similarity">
    <text evidence="3">Belongs to the short-chain dehydrogenases/reductases (SDR) family.</text>
</comment>
<dbReference type="Pfam" id="PF22622">
    <property type="entry name" value="MFE-2_hydrat-2_N"/>
    <property type="match status" value="1"/>
</dbReference>
<organism evidence="11 12">
    <name type="scientific">Smittium mucronatum</name>
    <dbReference type="NCBI Taxonomy" id="133383"/>
    <lineage>
        <taxon>Eukaryota</taxon>
        <taxon>Fungi</taxon>
        <taxon>Fungi incertae sedis</taxon>
        <taxon>Zoopagomycota</taxon>
        <taxon>Kickxellomycotina</taxon>
        <taxon>Harpellomycetes</taxon>
        <taxon>Harpellales</taxon>
        <taxon>Legeriomycetaceae</taxon>
        <taxon>Smittium</taxon>
    </lineage>
</organism>
<keyword evidence="5" id="KW-0521">NADP</keyword>
<keyword evidence="9" id="KW-0456">Lyase</keyword>
<evidence type="ECO:0000256" key="8">
    <source>
        <dbReference type="ARBA" id="ARBA00023140"/>
    </source>
</evidence>
<dbReference type="GO" id="GO:0016491">
    <property type="term" value="F:oxidoreductase activity"/>
    <property type="evidence" value="ECO:0007669"/>
    <property type="project" value="UniProtKB-KW"/>
</dbReference>
<evidence type="ECO:0000256" key="5">
    <source>
        <dbReference type="ARBA" id="ARBA00022857"/>
    </source>
</evidence>
<dbReference type="GO" id="GO:0006635">
    <property type="term" value="P:fatty acid beta-oxidation"/>
    <property type="evidence" value="ECO:0007669"/>
    <property type="project" value="UniProtKB-UniPathway"/>
</dbReference>
<dbReference type="InterPro" id="IPR054357">
    <property type="entry name" value="MFE-2_N"/>
</dbReference>
<dbReference type="InterPro" id="IPR057326">
    <property type="entry name" value="KR_dom"/>
</dbReference>
<dbReference type="FunFam" id="3.40.50.720:FF:000084">
    <property type="entry name" value="Short-chain dehydrogenase reductase"/>
    <property type="match status" value="2"/>
</dbReference>
<dbReference type="InterPro" id="IPR002539">
    <property type="entry name" value="MaoC-like_dom"/>
</dbReference>
<accession>A0A1R0GRT5</accession>
<dbReference type="UniPathway" id="UPA00659"/>
<comment type="caution">
    <text evidence="11">The sequence shown here is derived from an EMBL/GenBank/DDBJ whole genome shotgun (WGS) entry which is preliminary data.</text>
</comment>
<protein>
    <submittedName>
        <fullName evidence="11">Peroxisomal hydratase-dehydrogenase-epimerase</fullName>
    </submittedName>
</protein>
<evidence type="ECO:0000256" key="1">
    <source>
        <dbReference type="ARBA" id="ARBA00004275"/>
    </source>
</evidence>
<dbReference type="Pfam" id="PF00106">
    <property type="entry name" value="adh_short"/>
    <property type="match status" value="2"/>
</dbReference>
<dbReference type="EMBL" id="LSSL01004242">
    <property type="protein sequence ID" value="OLY79613.1"/>
    <property type="molecule type" value="Genomic_DNA"/>
</dbReference>
<dbReference type="PROSITE" id="PS00061">
    <property type="entry name" value="ADH_SHORT"/>
    <property type="match status" value="1"/>
</dbReference>
<keyword evidence="6" id="KW-0560">Oxidoreductase</keyword>
<keyword evidence="4" id="KW-0276">Fatty acid metabolism</keyword>
<dbReference type="PRINTS" id="PR00081">
    <property type="entry name" value="GDHRDH"/>
</dbReference>
<dbReference type="SMART" id="SM00822">
    <property type="entry name" value="PKS_KR"/>
    <property type="match status" value="1"/>
</dbReference>
<dbReference type="OrthoDB" id="60204at2759"/>
<dbReference type="PANTHER" id="PTHR45024">
    <property type="entry name" value="DEHYDROGENASES, SHORT CHAIN"/>
    <property type="match status" value="1"/>
</dbReference>
<comment type="pathway">
    <text evidence="2">Lipid metabolism; fatty acid beta-oxidation.</text>
</comment>
<dbReference type="Gene3D" id="3.10.129.10">
    <property type="entry name" value="Hotdog Thioesterase"/>
    <property type="match status" value="2"/>
</dbReference>
<dbReference type="CDD" id="cd05353">
    <property type="entry name" value="hydroxyacyl-CoA-like_DH_SDR_c-like"/>
    <property type="match status" value="2"/>
</dbReference>
<dbReference type="PANTHER" id="PTHR45024:SF2">
    <property type="entry name" value="SCP2 DOMAIN-CONTAINING PROTEIN"/>
    <property type="match status" value="1"/>
</dbReference>
<sequence>MDGIIVPPALLELCIMAQQIRFDGRVVVITGAGGGLGKQYSLLYASRGASVVVNDFGSVLVNNVRVKSADLVVDEIIKAGGKAIANYDSVENGERLIQQAMQVYGRVDILINNAGNLRDRTFSKLTDEEWDQVYQVHLKGAYKVSAAVWPIMRKQNFGRIIMTSSTSAMYGNFGQSNYGAAKYGLVALSYCLSIEGAKYNITANTIVPTAASAMTKTSMSQEALDLYDPRYVAPIVCYITNENSKITGRVFEAAGGFFASTRWELSAGVLFKSDSSLTPAAVKQRWNEINSFEHNSIFSDHTHGVDYLKLAKDSATLQSNPQGPELRYDGSVAIVTGAGNGLGRQYSLMLARYGAKVVVNDVGKSKSGQFAADLVVQEIKAAGGAAVADYNSVENGDLIVQTAINSFGRIDILINNAGILRDKSFIKMTEKDWDQVYRVHLFGTYKTTKAAWSHFVKQKSGSIINTSSSVGLYGNFGQANYSSMKSAMLGFTNVLAIEGSKYNIRVNALAPNAGTAMTATILPPAIVELLKPDYVAPFTLFLVHNSCKDTGKFYQVGSCWAGQVRRQRSGGIVFPQNDKLTIELIRDNFETISGFNDGRAHFVPNNAANVGEIIPQIIKLNPKFSSKVQSSDSKIVDVTAARNHIFEPTEFTYTQRDVMLYAFGIGASRKDLNIVYELSQHFQTFPTFAVIPAFFVKADTHLFLPKFHPMMLLHGEQSVQMHSEFPTSGTLVCTPRIVDIADKIKGAAVTMRISLVDKSNGKLIAECESTSFIRGIGGFSKAVGFKRVPSPVRLPISLITAETPKTSPDNSISQRISPDQAAVYRLSGDYNPLHIDPEMAAKGNFKEPILHGLCTMGFASRHLVNGMAGGDPSKLKAIKVRFSSPVYPGETLQTNMWIDRSDPSRVLFSSKVVERNITVITNAVAEFYQPAKVSTVKSNL</sequence>
<dbReference type="PRINTS" id="PR00080">
    <property type="entry name" value="SDRFAMILY"/>
</dbReference>
<dbReference type="InterPro" id="IPR002347">
    <property type="entry name" value="SDR_fam"/>
</dbReference>
<proteinExistence type="inferred from homology"/>
<dbReference type="CDD" id="cd03448">
    <property type="entry name" value="HDE_HSD"/>
    <property type="match status" value="1"/>
</dbReference>
<dbReference type="Gene3D" id="3.40.50.720">
    <property type="entry name" value="NAD(P)-binding Rossmann-like Domain"/>
    <property type="match status" value="4"/>
</dbReference>
<dbReference type="GO" id="GO:0004300">
    <property type="term" value="F:enoyl-CoA hydratase activity"/>
    <property type="evidence" value="ECO:0007669"/>
    <property type="project" value="UniProtKB-ARBA"/>
</dbReference>
<evidence type="ECO:0000259" key="10">
    <source>
        <dbReference type="SMART" id="SM00822"/>
    </source>
</evidence>
<keyword evidence="7" id="KW-0443">Lipid metabolism</keyword>
<dbReference type="InterPro" id="IPR020904">
    <property type="entry name" value="Sc_DH/Rdtase_CS"/>
</dbReference>
<gene>
    <name evidence="11" type="ORF">AYI68_g6312</name>
</gene>
<dbReference type="SUPFAM" id="SSF51735">
    <property type="entry name" value="NAD(P)-binding Rossmann-fold domains"/>
    <property type="match status" value="2"/>
</dbReference>
<evidence type="ECO:0000256" key="2">
    <source>
        <dbReference type="ARBA" id="ARBA00005005"/>
    </source>
</evidence>
<keyword evidence="12" id="KW-1185">Reference proteome</keyword>
<evidence type="ECO:0000256" key="6">
    <source>
        <dbReference type="ARBA" id="ARBA00023002"/>
    </source>
</evidence>
<dbReference type="SUPFAM" id="SSF54637">
    <property type="entry name" value="Thioesterase/thiol ester dehydrase-isomerase"/>
    <property type="match status" value="2"/>
</dbReference>
<evidence type="ECO:0000256" key="9">
    <source>
        <dbReference type="ARBA" id="ARBA00023239"/>
    </source>
</evidence>
<dbReference type="Proteomes" id="UP000187455">
    <property type="component" value="Unassembled WGS sequence"/>
</dbReference>
<evidence type="ECO:0000256" key="3">
    <source>
        <dbReference type="ARBA" id="ARBA00006484"/>
    </source>
</evidence>
<evidence type="ECO:0000313" key="11">
    <source>
        <dbReference type="EMBL" id="OLY79613.1"/>
    </source>
</evidence>
<dbReference type="AlphaFoldDB" id="A0A1R0GRT5"/>
<evidence type="ECO:0000313" key="12">
    <source>
        <dbReference type="Proteomes" id="UP000187455"/>
    </source>
</evidence>
<dbReference type="InterPro" id="IPR036291">
    <property type="entry name" value="NAD(P)-bd_dom_sf"/>
</dbReference>
<reference evidence="11 12" key="1">
    <citation type="journal article" date="2016" name="Mol. Biol. Evol.">
        <title>Genome-Wide Survey of Gut Fungi (Harpellales) Reveals the First Horizontally Transferred Ubiquitin Gene from a Mosquito Host.</title>
        <authorList>
            <person name="Wang Y."/>
            <person name="White M.M."/>
            <person name="Kvist S."/>
            <person name="Moncalvo J.M."/>
        </authorList>
    </citation>
    <scope>NUCLEOTIDE SEQUENCE [LARGE SCALE GENOMIC DNA]</scope>
    <source>
        <strain evidence="11 12">ALG-7-W6</strain>
    </source>
</reference>
<dbReference type="Pfam" id="PF01575">
    <property type="entry name" value="MaoC_dehydratas"/>
    <property type="match status" value="1"/>
</dbReference>
<dbReference type="InterPro" id="IPR029069">
    <property type="entry name" value="HotDog_dom_sf"/>
</dbReference>
<name>A0A1R0GRT5_9FUNG</name>
<evidence type="ECO:0000256" key="7">
    <source>
        <dbReference type="ARBA" id="ARBA00023098"/>
    </source>
</evidence>